<dbReference type="EMBL" id="QLNQ01000001">
    <property type="protein sequence ID" value="RCK66622.1"/>
    <property type="molecule type" value="Genomic_DNA"/>
</dbReference>
<dbReference type="OrthoDB" id="10259024at2759"/>
<dbReference type="PANTHER" id="PTHR12965">
    <property type="entry name" value="VACUOLAR PROTEIN SORTING 54"/>
    <property type="match status" value="1"/>
</dbReference>
<comment type="subcellular location">
    <subcellularLocation>
        <location evidence="1">Golgi apparatus</location>
        <location evidence="1">trans-Golgi network</location>
    </subcellularLocation>
</comment>
<accession>A0A367YNN5</accession>
<evidence type="ECO:0000256" key="5">
    <source>
        <dbReference type="ARBA" id="ARBA00023034"/>
    </source>
</evidence>
<feature type="compositionally biased region" description="Basic residues" evidence="7">
    <location>
        <begin position="1258"/>
        <end position="1278"/>
    </location>
</feature>
<feature type="domain" description="Vacuolar protein sorting-associated protein 54 C-terminal" evidence="8">
    <location>
        <begin position="771"/>
        <end position="886"/>
    </location>
</feature>
<feature type="region of interest" description="Disordered" evidence="7">
    <location>
        <begin position="919"/>
        <end position="1102"/>
    </location>
</feature>
<gene>
    <name evidence="9" type="primary">VPS54_0</name>
    <name evidence="9" type="ORF">Cantr_03146</name>
</gene>
<dbReference type="STRING" id="5486.A0A367YNN5"/>
<dbReference type="GO" id="GO:0019905">
    <property type="term" value="F:syntaxin binding"/>
    <property type="evidence" value="ECO:0007669"/>
    <property type="project" value="TreeGrafter"/>
</dbReference>
<dbReference type="GO" id="GO:0006896">
    <property type="term" value="P:Golgi to vacuole transport"/>
    <property type="evidence" value="ECO:0007669"/>
    <property type="project" value="TreeGrafter"/>
</dbReference>
<feature type="region of interest" description="Disordered" evidence="7">
    <location>
        <begin position="1124"/>
        <end position="1278"/>
    </location>
</feature>
<feature type="region of interest" description="Disordered" evidence="7">
    <location>
        <begin position="22"/>
        <end position="68"/>
    </location>
</feature>
<comment type="caution">
    <text evidence="9">The sequence shown here is derived from an EMBL/GenBank/DDBJ whole genome shotgun (WGS) entry which is preliminary data.</text>
</comment>
<evidence type="ECO:0000256" key="7">
    <source>
        <dbReference type="SAM" id="MobiDB-lite"/>
    </source>
</evidence>
<sequence>MAEDSLNLPYRKSIDSSSINLNDDLAAPSEHSSNSVISTNTNNNNNNHNNNNNNHRGQHRRTGSTVSFSRTSIDNDSFILSSTYFNAINPDDSRDDVYSPLGPNSIYALTIGSDTARARKHRPPKTYVTLNGGATTVYNVNAPTTKDIPQIQLVKLKQKVSNKELEENYVKHSLNEYKKFESSYNLLTEDVLQKLSQNSRNDRKPSLSVSSSLEDITETYPTLIDEVPKVFRDPNFRLDDPRIFKQVLEGSKISLDENDTGLNIINNTDLQEKLSNYLDIVEVNLVDEIAKSSDSFFNTIGDIESIQKKSSECVDSYKVLMDKIDRLEISQSQKGVEILNKMIEKQNIEALEQSLLQIQYITSLYQLASKSFTHGNYSKCLIEIVAVENLLHGAERSEIVDEDIKAIYPKLKTVDLTNLPALVHLQNDLLNLKRECSKGYIDNFVNLLIEDLKGHYNSVSTRETLNRLYTKRDITRKYNANPTNTTYLNVDESTKSSLREYVKDLAKAGTLVQAYTAYQSQFITQIKEIIKQNLPMLRLTDMSNSSSRASPIPRTASPTPANALSNSIKTLSAPDFERMISKTYAQLSECLRRLTVHQKLLLDLALTSIPETAAIDIMSLDITRAIRKGVELTQIRLMKVMNVRYIETATIDAPSYIKLYSITSAYLNECEMIYPDSGNGNALTEWYTNHVSFFIQKFQESSIRDMELGVAKERWNVADNVLPAQHTLNILLGAEAWWLKYSDFYDDGKPKEATPPIDDEIKSTKIIIDGNEYIVPGLVLTIIQNVYPYTLIQKTFTNRDILTNYTNYFKILNSRCYQAVLGTNAINTAGLKHISLKNLCICLNLIEFLFEFLKAFDIFRIPEELLTMFEQHQQDLETKISTIIKDQDLNKVARILKTYLALEKAERILGKIENDRKVKEEEAEREKQRQIEEEKERQRKLEEEREKENQRKIEEEQERQRKLEEEKQKKLEEEKRLEEEKQRKLAEEKRLEEERAKQKQIEEEQEKQRRLEEQKRLEQEKEEQRKLEEEKKLAEEKRLAEEQEKQRQIEEEQERQKKLEEEKQRKLEEEQRKKQEEEEKQKQLEEERQKKEEEEKAKQEKLKQEKLEQELIEKEKQIQAVAEQATLNQKTPEKEVVFELDDEGKDITQETADGEKGVEQKSEDPEKEKADVDKPTGEIEEPNEKSKEVAPVANEKKENEAVDVVEESQDVEEDENIPENGKTVEVDTPPEEEPKNDGPATDDTAKNEPAKEEPVKPKLPKKNLSKKKLSKKRNLKKK</sequence>
<keyword evidence="5" id="KW-0333">Golgi apparatus</keyword>
<keyword evidence="3" id="KW-0813">Transport</keyword>
<dbReference type="Proteomes" id="UP000253472">
    <property type="component" value="Unassembled WGS sequence"/>
</dbReference>
<evidence type="ECO:0000256" key="2">
    <source>
        <dbReference type="ARBA" id="ARBA00009150"/>
    </source>
</evidence>
<evidence type="ECO:0000256" key="3">
    <source>
        <dbReference type="ARBA" id="ARBA00022448"/>
    </source>
</evidence>
<dbReference type="AlphaFoldDB" id="A0A367YNN5"/>
<evidence type="ECO:0000256" key="6">
    <source>
        <dbReference type="ARBA" id="ARBA00023054"/>
    </source>
</evidence>
<dbReference type="GO" id="GO:0015031">
    <property type="term" value="P:protein transport"/>
    <property type="evidence" value="ECO:0007669"/>
    <property type="project" value="UniProtKB-KW"/>
</dbReference>
<feature type="compositionally biased region" description="Acidic residues" evidence="7">
    <location>
        <begin position="1201"/>
        <end position="1217"/>
    </location>
</feature>
<protein>
    <submittedName>
        <fullName evidence="9">Vacuolar protein sorting-associated protein 54</fullName>
    </submittedName>
</protein>
<evidence type="ECO:0000313" key="10">
    <source>
        <dbReference type="Proteomes" id="UP000253472"/>
    </source>
</evidence>
<name>A0A367YNN5_9ASCO</name>
<evidence type="ECO:0000313" key="9">
    <source>
        <dbReference type="EMBL" id="RCK66622.1"/>
    </source>
</evidence>
<feature type="compositionally biased region" description="Basic and acidic residues" evidence="7">
    <location>
        <begin position="1145"/>
        <end position="1200"/>
    </location>
</feature>
<dbReference type="InterPro" id="IPR039745">
    <property type="entry name" value="Vps54"/>
</dbReference>
<comment type="similarity">
    <text evidence="2">Belongs to the VPS54 family.</text>
</comment>
<dbReference type="PANTHER" id="PTHR12965:SF0">
    <property type="entry name" value="VACUOLAR PROTEIN SORTING-ASSOCIATED PROTEIN 54"/>
    <property type="match status" value="1"/>
</dbReference>
<organism evidence="9 10">
    <name type="scientific">Candida viswanathii</name>
    <dbReference type="NCBI Taxonomy" id="5486"/>
    <lineage>
        <taxon>Eukaryota</taxon>
        <taxon>Fungi</taxon>
        <taxon>Dikarya</taxon>
        <taxon>Ascomycota</taxon>
        <taxon>Saccharomycotina</taxon>
        <taxon>Pichiomycetes</taxon>
        <taxon>Debaryomycetaceae</taxon>
        <taxon>Candida/Lodderomyces clade</taxon>
        <taxon>Candida</taxon>
    </lineage>
</organism>
<feature type="compositionally biased region" description="Basic and acidic residues" evidence="7">
    <location>
        <begin position="1243"/>
        <end position="1256"/>
    </location>
</feature>
<evidence type="ECO:0000256" key="1">
    <source>
        <dbReference type="ARBA" id="ARBA00004601"/>
    </source>
</evidence>
<reference evidence="9 10" key="1">
    <citation type="submission" date="2018-06" db="EMBL/GenBank/DDBJ databases">
        <title>Whole genome sequencing of Candida tropicalis (genome annotated by CSBL at Korea University).</title>
        <authorList>
            <person name="Ahn J."/>
        </authorList>
    </citation>
    <scope>NUCLEOTIDE SEQUENCE [LARGE SCALE GENOMIC DNA]</scope>
    <source>
        <strain evidence="9 10">ATCC 20962</strain>
    </source>
</reference>
<proteinExistence type="inferred from homology"/>
<keyword evidence="4" id="KW-0653">Protein transport</keyword>
<feature type="compositionally biased region" description="Low complexity" evidence="7">
    <location>
        <begin position="39"/>
        <end position="55"/>
    </location>
</feature>
<evidence type="ECO:0000259" key="8">
    <source>
        <dbReference type="Pfam" id="PF07928"/>
    </source>
</evidence>
<keyword evidence="10" id="KW-1185">Reference proteome</keyword>
<dbReference type="Pfam" id="PF07928">
    <property type="entry name" value="Vps54"/>
    <property type="match status" value="1"/>
</dbReference>
<feature type="region of interest" description="Disordered" evidence="7">
    <location>
        <begin position="545"/>
        <end position="564"/>
    </location>
</feature>
<keyword evidence="6" id="KW-0175">Coiled coil</keyword>
<dbReference type="GO" id="GO:0000938">
    <property type="term" value="C:GARP complex"/>
    <property type="evidence" value="ECO:0007669"/>
    <property type="project" value="InterPro"/>
</dbReference>
<dbReference type="GO" id="GO:0042147">
    <property type="term" value="P:retrograde transport, endosome to Golgi"/>
    <property type="evidence" value="ECO:0007669"/>
    <property type="project" value="InterPro"/>
</dbReference>
<evidence type="ECO:0000256" key="4">
    <source>
        <dbReference type="ARBA" id="ARBA00022927"/>
    </source>
</evidence>
<dbReference type="InterPro" id="IPR012501">
    <property type="entry name" value="Vps54_C"/>
</dbReference>
<dbReference type="GO" id="GO:0005829">
    <property type="term" value="C:cytosol"/>
    <property type="evidence" value="ECO:0007669"/>
    <property type="project" value="GOC"/>
</dbReference>